<dbReference type="InterPro" id="IPR009100">
    <property type="entry name" value="AcylCoA_DH/oxidase_NM_dom_sf"/>
</dbReference>
<dbReference type="InterPro" id="IPR013786">
    <property type="entry name" value="AcylCoA_DH/ox_N"/>
</dbReference>
<evidence type="ECO:0000313" key="4">
    <source>
        <dbReference type="EMBL" id="OZI38236.1"/>
    </source>
</evidence>
<gene>
    <name evidence="4" type="ORF">CAL29_07885</name>
</gene>
<feature type="domain" description="Acyl-CoA dehydrogenase/oxidase N-terminal" evidence="2">
    <location>
        <begin position="41"/>
        <end position="129"/>
    </location>
</feature>
<dbReference type="Gene3D" id="1.10.540.10">
    <property type="entry name" value="Acyl-CoA dehydrogenase/oxidase, N-terminal domain"/>
    <property type="match status" value="1"/>
</dbReference>
<keyword evidence="4" id="KW-0503">Monooxygenase</keyword>
<feature type="domain" description="Acyl-CoA dehydrogenase C-terminal" evidence="3">
    <location>
        <begin position="248"/>
        <end position="383"/>
    </location>
</feature>
<evidence type="ECO:0000313" key="5">
    <source>
        <dbReference type="Proteomes" id="UP000216020"/>
    </source>
</evidence>
<dbReference type="InterPro" id="IPR013107">
    <property type="entry name" value="Acyl-CoA_DH_C"/>
</dbReference>
<dbReference type="GO" id="GO:0004497">
    <property type="term" value="F:monooxygenase activity"/>
    <property type="evidence" value="ECO:0007669"/>
    <property type="project" value="UniProtKB-KW"/>
</dbReference>
<evidence type="ECO:0000259" key="3">
    <source>
        <dbReference type="Pfam" id="PF08028"/>
    </source>
</evidence>
<dbReference type="SUPFAM" id="SSF47203">
    <property type="entry name" value="Acyl-CoA dehydrogenase C-terminal domain-like"/>
    <property type="match status" value="1"/>
</dbReference>
<dbReference type="EMBL" id="NEVM01000001">
    <property type="protein sequence ID" value="OZI38236.1"/>
    <property type="molecule type" value="Genomic_DNA"/>
</dbReference>
<dbReference type="InterPro" id="IPR046373">
    <property type="entry name" value="Acyl-CoA_Oxase/DH_mid-dom_sf"/>
</dbReference>
<dbReference type="RefSeq" id="WP_094852337.1">
    <property type="nucleotide sequence ID" value="NZ_NEVM01000001.1"/>
</dbReference>
<reference evidence="5" key="1">
    <citation type="submission" date="2017-05" db="EMBL/GenBank/DDBJ databases">
        <title>Complete and WGS of Bordetella genogroups.</title>
        <authorList>
            <person name="Spilker T."/>
            <person name="Lipuma J."/>
        </authorList>
    </citation>
    <scope>NUCLEOTIDE SEQUENCE [LARGE SCALE GENOMIC DNA]</scope>
    <source>
        <strain evidence="5">AU16122</strain>
    </source>
</reference>
<dbReference type="InterPro" id="IPR037069">
    <property type="entry name" value="AcylCoA_DH/ox_N_sf"/>
</dbReference>
<dbReference type="Proteomes" id="UP000216020">
    <property type="component" value="Unassembled WGS sequence"/>
</dbReference>
<dbReference type="Pfam" id="PF02771">
    <property type="entry name" value="Acyl-CoA_dh_N"/>
    <property type="match status" value="1"/>
</dbReference>
<dbReference type="PANTHER" id="PTHR43884">
    <property type="entry name" value="ACYL-COA DEHYDROGENASE"/>
    <property type="match status" value="1"/>
</dbReference>
<protein>
    <submittedName>
        <fullName evidence="4">Monooxygenase</fullName>
    </submittedName>
</protein>
<dbReference type="Gene3D" id="1.20.140.10">
    <property type="entry name" value="Butyryl-CoA Dehydrogenase, subunit A, domain 3"/>
    <property type="match status" value="1"/>
</dbReference>
<keyword evidence="1" id="KW-0560">Oxidoreductase</keyword>
<dbReference type="GO" id="GO:0008470">
    <property type="term" value="F:3-methylbutanoyl-CoA dehydrogenase activity"/>
    <property type="evidence" value="ECO:0007669"/>
    <property type="project" value="TreeGrafter"/>
</dbReference>
<dbReference type="Pfam" id="PF08028">
    <property type="entry name" value="Acyl-CoA_dh_2"/>
    <property type="match status" value="1"/>
</dbReference>
<proteinExistence type="predicted"/>
<dbReference type="PIRSF" id="PIRSF016578">
    <property type="entry name" value="HsaA"/>
    <property type="match status" value="1"/>
</dbReference>
<sequence length="408" mass="44327">MPLNPSTPTSTPAPYFDPFPPPGDDPLLARAVALRPLLQADAVQRDKAGGRPVAQVALLKRQKLNAAAIPPGHGGDGASWQSILRVVRELARSDGSLAHLYGYQHLPMHAVLAKGSDEQRQRWFSQAAREQWLWSNAGNAMSRTSAAERIAGGWIVDGFRPFSSGSHVADVIHIAWEDAAGARRSALIPADRAGVVVEDDWDGIGQTQTGSGTVSFHGVRVRDDEVLGDASTPLSPFESLVSLLQQSVLANVFIGSAQGALDEARAYTVAHSRPWIHSGVQRHIDDPWIQRAYGDLAIRTLAAVELADDGAARLDRAYALGHSLDAKTRGRLSIDLAAANVYAGETALDVTEKIFELMGARSATRARGYDRFWRNVRTHTLHNPAEYKKRTIGAWLLRHPYAPLGAYR</sequence>
<name>A0A261SLF5_9BORD</name>
<dbReference type="GO" id="GO:0050660">
    <property type="term" value="F:flavin adenine dinucleotide binding"/>
    <property type="evidence" value="ECO:0007669"/>
    <property type="project" value="InterPro"/>
</dbReference>
<evidence type="ECO:0000259" key="2">
    <source>
        <dbReference type="Pfam" id="PF02771"/>
    </source>
</evidence>
<dbReference type="InterPro" id="IPR036250">
    <property type="entry name" value="AcylCo_DH-like_C"/>
</dbReference>
<dbReference type="Gene3D" id="2.40.110.10">
    <property type="entry name" value="Butyryl-CoA Dehydrogenase, subunit A, domain 2"/>
    <property type="match status" value="1"/>
</dbReference>
<accession>A0A261SLF5</accession>
<dbReference type="SUPFAM" id="SSF56645">
    <property type="entry name" value="Acyl-CoA dehydrogenase NM domain-like"/>
    <property type="match status" value="1"/>
</dbReference>
<dbReference type="OrthoDB" id="6184213at2"/>
<dbReference type="AlphaFoldDB" id="A0A261SLF5"/>
<dbReference type="PANTHER" id="PTHR43884:SF12">
    <property type="entry name" value="ISOVALERYL-COA DEHYDROGENASE, MITOCHONDRIAL-RELATED"/>
    <property type="match status" value="1"/>
</dbReference>
<dbReference type="GO" id="GO:0006552">
    <property type="term" value="P:L-leucine catabolic process"/>
    <property type="evidence" value="ECO:0007669"/>
    <property type="project" value="TreeGrafter"/>
</dbReference>
<keyword evidence="5" id="KW-1185">Reference proteome</keyword>
<organism evidence="4 5">
    <name type="scientific">Bordetella genomosp. 10</name>
    <dbReference type="NCBI Taxonomy" id="1416804"/>
    <lineage>
        <taxon>Bacteria</taxon>
        <taxon>Pseudomonadati</taxon>
        <taxon>Pseudomonadota</taxon>
        <taxon>Betaproteobacteria</taxon>
        <taxon>Burkholderiales</taxon>
        <taxon>Alcaligenaceae</taxon>
        <taxon>Bordetella</taxon>
    </lineage>
</organism>
<evidence type="ECO:0000256" key="1">
    <source>
        <dbReference type="ARBA" id="ARBA00023002"/>
    </source>
</evidence>
<comment type="caution">
    <text evidence="4">The sequence shown here is derived from an EMBL/GenBank/DDBJ whole genome shotgun (WGS) entry which is preliminary data.</text>
</comment>